<evidence type="ECO:0000256" key="4">
    <source>
        <dbReference type="ARBA" id="ARBA00022692"/>
    </source>
</evidence>
<dbReference type="PANTHER" id="PTHR30353">
    <property type="entry name" value="INNER MEMBRANE PROTEIN DEDA-RELATED"/>
    <property type="match status" value="1"/>
</dbReference>
<evidence type="ECO:0000313" key="9">
    <source>
        <dbReference type="EMBL" id="MBI1684188.1"/>
    </source>
</evidence>
<dbReference type="RefSeq" id="WP_198576110.1">
    <property type="nucleotide sequence ID" value="NZ_JADWOX010000006.1"/>
</dbReference>
<dbReference type="InterPro" id="IPR032818">
    <property type="entry name" value="DedA-like"/>
</dbReference>
<feature type="transmembrane region" description="Helical" evidence="7">
    <location>
        <begin position="141"/>
        <end position="167"/>
    </location>
</feature>
<keyword evidence="3 7" id="KW-1003">Cell membrane</keyword>
<evidence type="ECO:0000313" key="10">
    <source>
        <dbReference type="Proteomes" id="UP000639859"/>
    </source>
</evidence>
<proteinExistence type="inferred from homology"/>
<evidence type="ECO:0000259" key="8">
    <source>
        <dbReference type="Pfam" id="PF09335"/>
    </source>
</evidence>
<comment type="similarity">
    <text evidence="2 7">Belongs to the DedA family.</text>
</comment>
<evidence type="ECO:0000256" key="7">
    <source>
        <dbReference type="RuleBase" id="RU367016"/>
    </source>
</evidence>
<keyword evidence="6 7" id="KW-0472">Membrane</keyword>
<sequence>MTDDLTARLTALAQTSGPWLGPLLAGAAFAEALVVIGVFVPITPVLVAIGAAMGGGLLGPGLLPWVMAGAFLGAAASYEFGLYLRVRGLQPPRLPAKARQLAQSLFLRHGAAAILIARFLGPPATVTPCLAGWSGLPRGRFLAANALASVAWPLAMVAIGALGGWIATR</sequence>
<dbReference type="Pfam" id="PF09335">
    <property type="entry name" value="VTT_dom"/>
    <property type="match status" value="1"/>
</dbReference>
<comment type="subcellular location">
    <subcellularLocation>
        <location evidence="1 7">Cell membrane</location>
        <topology evidence="1 7">Multi-pass membrane protein</topology>
    </subcellularLocation>
</comment>
<evidence type="ECO:0000256" key="2">
    <source>
        <dbReference type="ARBA" id="ARBA00010792"/>
    </source>
</evidence>
<feature type="domain" description="VTT" evidence="8">
    <location>
        <begin position="40"/>
        <end position="161"/>
    </location>
</feature>
<reference evidence="9 10" key="1">
    <citation type="submission" date="2020-11" db="EMBL/GenBank/DDBJ databases">
        <title>genome sequence of strain KACC 18849.</title>
        <authorList>
            <person name="Gao J."/>
            <person name="Zhang X."/>
        </authorList>
    </citation>
    <scope>NUCLEOTIDE SEQUENCE [LARGE SCALE GENOMIC DNA]</scope>
    <source>
        <strain evidence="9 10">KACC 18849</strain>
    </source>
</reference>
<dbReference type="PANTHER" id="PTHR30353:SF15">
    <property type="entry name" value="INNER MEMBRANE PROTEIN YABI"/>
    <property type="match status" value="1"/>
</dbReference>
<evidence type="ECO:0000256" key="1">
    <source>
        <dbReference type="ARBA" id="ARBA00004651"/>
    </source>
</evidence>
<keyword evidence="5 7" id="KW-1133">Transmembrane helix</keyword>
<evidence type="ECO:0000256" key="5">
    <source>
        <dbReference type="ARBA" id="ARBA00022989"/>
    </source>
</evidence>
<comment type="caution">
    <text evidence="9">The sequence shown here is derived from an EMBL/GenBank/DDBJ whole genome shotgun (WGS) entry which is preliminary data.</text>
</comment>
<evidence type="ECO:0000256" key="6">
    <source>
        <dbReference type="ARBA" id="ARBA00023136"/>
    </source>
</evidence>
<evidence type="ECO:0000256" key="3">
    <source>
        <dbReference type="ARBA" id="ARBA00022475"/>
    </source>
</evidence>
<dbReference type="EMBL" id="JADWOX010000006">
    <property type="protein sequence ID" value="MBI1684188.1"/>
    <property type="molecule type" value="Genomic_DNA"/>
</dbReference>
<feature type="transmembrane region" description="Helical" evidence="7">
    <location>
        <begin position="105"/>
        <end position="121"/>
    </location>
</feature>
<keyword evidence="4 7" id="KW-0812">Transmembrane</keyword>
<gene>
    <name evidence="9" type="ORF">I4Q42_10970</name>
</gene>
<protein>
    <submittedName>
        <fullName evidence="9">VTT domain-containing protein</fullName>
    </submittedName>
</protein>
<feature type="transmembrane region" description="Helical" evidence="7">
    <location>
        <begin position="20"/>
        <end position="42"/>
    </location>
</feature>
<dbReference type="InterPro" id="IPR032816">
    <property type="entry name" value="VTT_dom"/>
</dbReference>
<name>A0ABS0SX66_9CAUL</name>
<feature type="transmembrane region" description="Helical" evidence="7">
    <location>
        <begin position="62"/>
        <end position="84"/>
    </location>
</feature>
<accession>A0ABS0SX66</accession>
<dbReference type="Proteomes" id="UP000639859">
    <property type="component" value="Unassembled WGS sequence"/>
</dbReference>
<keyword evidence="10" id="KW-1185">Reference proteome</keyword>
<organism evidence="9 10">
    <name type="scientific">Caulobacter hibisci</name>
    <dbReference type="NCBI Taxonomy" id="2035993"/>
    <lineage>
        <taxon>Bacteria</taxon>
        <taxon>Pseudomonadati</taxon>
        <taxon>Pseudomonadota</taxon>
        <taxon>Alphaproteobacteria</taxon>
        <taxon>Caulobacterales</taxon>
        <taxon>Caulobacteraceae</taxon>
        <taxon>Caulobacter</taxon>
    </lineage>
</organism>